<comment type="caution">
    <text evidence="1">The sequence shown here is derived from an EMBL/GenBank/DDBJ whole genome shotgun (WGS) entry which is preliminary data.</text>
</comment>
<dbReference type="EMBL" id="LLXJ01000639">
    <property type="protein sequence ID" value="PKC07478.1"/>
    <property type="molecule type" value="Genomic_DNA"/>
</dbReference>
<gene>
    <name evidence="1" type="ORF">RhiirA5_418182</name>
</gene>
<dbReference type="VEuPathDB" id="FungiDB:FUN_003076"/>
<dbReference type="AlphaFoldDB" id="A0A2N0PKZ8"/>
<reference evidence="1 2" key="1">
    <citation type="submission" date="2016-04" db="EMBL/GenBank/DDBJ databases">
        <title>Genome analyses suggest a sexual origin of heterokaryosis in a supposedly ancient asexual fungus.</title>
        <authorList>
            <person name="Ropars J."/>
            <person name="Sedzielewska K."/>
            <person name="Noel J."/>
            <person name="Charron P."/>
            <person name="Farinelli L."/>
            <person name="Marton T."/>
            <person name="Kruger M."/>
            <person name="Pelin A."/>
            <person name="Brachmann A."/>
            <person name="Corradi N."/>
        </authorList>
    </citation>
    <scope>NUCLEOTIDE SEQUENCE [LARGE SCALE GENOMIC DNA]</scope>
    <source>
        <strain evidence="1 2">A5</strain>
    </source>
</reference>
<dbReference type="Proteomes" id="UP000232722">
    <property type="component" value="Unassembled WGS sequence"/>
</dbReference>
<evidence type="ECO:0000313" key="2">
    <source>
        <dbReference type="Proteomes" id="UP000232722"/>
    </source>
</evidence>
<name>A0A2N0PKZ8_9GLOM</name>
<sequence>MIKDTSKIQYEETVDFISKFNDIFYQTLSFHLGSFIEDSFLKDLFEKNPSKAVDKAQLLIEKFGKTADSANFTAQIQTTNIQPTTLLLIFFISSTDEPNVVEFNQKINELRSKALKPVVKTPPILPISALHEPSWLMSWLKLFKLSQAKP</sequence>
<organism evidence="1 2">
    <name type="scientific">Rhizophagus irregularis</name>
    <dbReference type="NCBI Taxonomy" id="588596"/>
    <lineage>
        <taxon>Eukaryota</taxon>
        <taxon>Fungi</taxon>
        <taxon>Fungi incertae sedis</taxon>
        <taxon>Mucoromycota</taxon>
        <taxon>Glomeromycotina</taxon>
        <taxon>Glomeromycetes</taxon>
        <taxon>Glomerales</taxon>
        <taxon>Glomeraceae</taxon>
        <taxon>Rhizophagus</taxon>
    </lineage>
</organism>
<accession>A0A2N0PKZ8</accession>
<proteinExistence type="predicted"/>
<dbReference type="VEuPathDB" id="FungiDB:RhiirA1_473915"/>
<reference evidence="1 2" key="2">
    <citation type="submission" date="2017-09" db="EMBL/GenBank/DDBJ databases">
        <title>Extensive intraspecific genome diversity in a model arbuscular mycorrhizal fungus.</title>
        <authorList>
            <person name="Chen E.C."/>
            <person name="Morin E."/>
            <person name="Beaudet D."/>
            <person name="Noel J."/>
            <person name="Ndikumana S."/>
            <person name="Charron P."/>
            <person name="St-Onge C."/>
            <person name="Giorgi J."/>
            <person name="Grigoriev I.V."/>
            <person name="Roux C."/>
            <person name="Martin F.M."/>
            <person name="Corradi N."/>
        </authorList>
    </citation>
    <scope>NUCLEOTIDE SEQUENCE [LARGE SCALE GENOMIC DNA]</scope>
    <source>
        <strain evidence="1 2">A5</strain>
    </source>
</reference>
<evidence type="ECO:0000313" key="1">
    <source>
        <dbReference type="EMBL" id="PKC07478.1"/>
    </source>
</evidence>
<protein>
    <submittedName>
        <fullName evidence="1">Uncharacterized protein</fullName>
    </submittedName>
</protein>